<dbReference type="KEGG" id="nml:Namu_1326"/>
<name>C8XDR5_NAKMY</name>
<proteinExistence type="predicted"/>
<dbReference type="InterPro" id="IPR008984">
    <property type="entry name" value="SMAD_FHA_dom_sf"/>
</dbReference>
<dbReference type="eggNOG" id="COG1716">
    <property type="taxonomic scope" value="Bacteria"/>
</dbReference>
<feature type="region of interest" description="Disordered" evidence="2">
    <location>
        <begin position="240"/>
        <end position="282"/>
    </location>
</feature>
<dbReference type="Gene3D" id="2.60.200.20">
    <property type="match status" value="1"/>
</dbReference>
<evidence type="ECO:0000313" key="5">
    <source>
        <dbReference type="EMBL" id="ACV77729.1"/>
    </source>
</evidence>
<dbReference type="HOGENOM" id="CLU_642227_0_0_11"/>
<feature type="chain" id="PRO_5038606684" evidence="3">
    <location>
        <begin position="22"/>
        <end position="424"/>
    </location>
</feature>
<dbReference type="Pfam" id="PF00498">
    <property type="entry name" value="FHA"/>
    <property type="match status" value="1"/>
</dbReference>
<evidence type="ECO:0000256" key="2">
    <source>
        <dbReference type="SAM" id="MobiDB-lite"/>
    </source>
</evidence>
<reference evidence="5 6" key="2">
    <citation type="journal article" date="2010" name="Stand. Genomic Sci.">
        <title>Complete genome sequence of Nakamurella multipartita type strain (Y-104).</title>
        <authorList>
            <person name="Tice H."/>
            <person name="Mayilraj S."/>
            <person name="Sims D."/>
            <person name="Lapidus A."/>
            <person name="Nolan M."/>
            <person name="Lucas S."/>
            <person name="Glavina Del Rio T."/>
            <person name="Copeland A."/>
            <person name="Cheng J.F."/>
            <person name="Meincke L."/>
            <person name="Bruce D."/>
            <person name="Goodwin L."/>
            <person name="Pitluck S."/>
            <person name="Ivanova N."/>
            <person name="Mavromatis K."/>
            <person name="Ovchinnikova G."/>
            <person name="Pati A."/>
            <person name="Chen A."/>
            <person name="Palaniappan K."/>
            <person name="Land M."/>
            <person name="Hauser L."/>
            <person name="Chang Y.J."/>
            <person name="Jeffries C.D."/>
            <person name="Detter J.C."/>
            <person name="Brettin T."/>
            <person name="Rohde M."/>
            <person name="Goker M."/>
            <person name="Bristow J."/>
            <person name="Eisen J.A."/>
            <person name="Markowitz V."/>
            <person name="Hugenholtz P."/>
            <person name="Kyrpides N.C."/>
            <person name="Klenk H.P."/>
            <person name="Chen F."/>
        </authorList>
    </citation>
    <scope>NUCLEOTIDE SEQUENCE [LARGE SCALE GENOMIC DNA]</scope>
    <source>
        <strain evidence="6">ATCC 700099 / DSM 44233 / CIP 104796 / JCM 9543 / NBRC 105858 / Y-104</strain>
    </source>
</reference>
<evidence type="ECO:0000313" key="6">
    <source>
        <dbReference type="Proteomes" id="UP000002218"/>
    </source>
</evidence>
<dbReference type="Proteomes" id="UP000002218">
    <property type="component" value="Chromosome"/>
</dbReference>
<reference evidence="6" key="1">
    <citation type="submission" date="2009-09" db="EMBL/GenBank/DDBJ databases">
        <title>The complete genome of Nakamurella multipartita DSM 44233.</title>
        <authorList>
            <consortium name="US DOE Joint Genome Institute (JGI-PGF)"/>
            <person name="Lucas S."/>
            <person name="Copeland A."/>
            <person name="Lapidus A."/>
            <person name="Glavina del Rio T."/>
            <person name="Dalin E."/>
            <person name="Tice H."/>
            <person name="Bruce D."/>
            <person name="Goodwin L."/>
            <person name="Pitluck S."/>
            <person name="Kyrpides N."/>
            <person name="Mavromatis K."/>
            <person name="Ivanova N."/>
            <person name="Ovchinnikova G."/>
            <person name="Sims D."/>
            <person name="Meincke L."/>
            <person name="Brettin T."/>
            <person name="Detter J.C."/>
            <person name="Han C."/>
            <person name="Larimer F."/>
            <person name="Land M."/>
            <person name="Hauser L."/>
            <person name="Markowitz V."/>
            <person name="Cheng J.-F."/>
            <person name="Hugenholtz P."/>
            <person name="Woyke T."/>
            <person name="Wu D."/>
            <person name="Klenk H.-P."/>
            <person name="Eisen J.A."/>
        </authorList>
    </citation>
    <scope>NUCLEOTIDE SEQUENCE [LARGE SCALE GENOMIC DNA]</scope>
    <source>
        <strain evidence="6">ATCC 700099 / DSM 44233 / CIP 104796 / JCM 9543 / NBRC 105858 / Y-104</strain>
    </source>
</reference>
<keyword evidence="3" id="KW-0732">Signal</keyword>
<evidence type="ECO:0000256" key="3">
    <source>
        <dbReference type="SAM" id="SignalP"/>
    </source>
</evidence>
<dbReference type="SUPFAM" id="SSF49879">
    <property type="entry name" value="SMAD/FHA domain"/>
    <property type="match status" value="1"/>
</dbReference>
<dbReference type="PROSITE" id="PS50006">
    <property type="entry name" value="FHA_DOMAIN"/>
    <property type="match status" value="1"/>
</dbReference>
<feature type="signal peptide" evidence="3">
    <location>
        <begin position="1"/>
        <end position="21"/>
    </location>
</feature>
<feature type="compositionally biased region" description="Basic and acidic residues" evidence="2">
    <location>
        <begin position="272"/>
        <end position="282"/>
    </location>
</feature>
<protein>
    <submittedName>
        <fullName evidence="5">FHA domain containing protein</fullName>
    </submittedName>
</protein>
<dbReference type="AlphaFoldDB" id="C8XDR5"/>
<evidence type="ECO:0000256" key="1">
    <source>
        <dbReference type="ARBA" id="ARBA00022553"/>
    </source>
</evidence>
<sequence precursor="true">MTVTYRPGSIALLAVPGLALATTDEDMARRVWPRLAAGDAADEALQELTRAGFAATPPFAMVDLTGPRARVLVRGEQLQAEVDTGSTTVRWDGAGVSTWAERTFDRPARIRIAAGATAGDPLPLRAGIVRCGEVVVEPDPAPGAPAAARPAPVVEPDRLITAAPITAAPITAAPIATPPAAAPVTNAPTVGTVITDKPPAAPDLAQTRTDDPDPGFDHLFESTIMRSIEDAAVREIAEDASAHDSMEQGPAPIEPIGPVPTAADPAGPPGDRPGDELGDHDGHTVAAVDLDALREQTPATEPLGAPVPPAPAHQPRLELSTGEVITLDRDVVIGRRPQVDRVQDGPVPAVVTVPSPQQDVSRTHLRVALAGEQVLATDLHSMNGTVLIGADGRTVALDGGAPQPLADGDALDLGDGITVTLRLT</sequence>
<accession>C8XDR5</accession>
<dbReference type="InterPro" id="IPR000253">
    <property type="entry name" value="FHA_dom"/>
</dbReference>
<keyword evidence="6" id="KW-1185">Reference proteome</keyword>
<keyword evidence="1" id="KW-0597">Phosphoprotein</keyword>
<dbReference type="InParanoid" id="C8XDR5"/>
<feature type="domain" description="FHA" evidence="4">
    <location>
        <begin position="331"/>
        <end position="387"/>
    </location>
</feature>
<gene>
    <name evidence="5" type="ordered locus">Namu_1326</name>
</gene>
<dbReference type="OrthoDB" id="5485098at2"/>
<evidence type="ECO:0000259" key="4">
    <source>
        <dbReference type="PROSITE" id="PS50006"/>
    </source>
</evidence>
<dbReference type="STRING" id="479431.Namu_1326"/>
<dbReference type="EMBL" id="CP001737">
    <property type="protein sequence ID" value="ACV77729.1"/>
    <property type="molecule type" value="Genomic_DNA"/>
</dbReference>
<organism evidence="5 6">
    <name type="scientific">Nakamurella multipartita (strain ATCC 700099 / DSM 44233 / CIP 104796 / JCM 9543 / NBRC 105858 / Y-104)</name>
    <name type="common">Microsphaera multipartita</name>
    <dbReference type="NCBI Taxonomy" id="479431"/>
    <lineage>
        <taxon>Bacteria</taxon>
        <taxon>Bacillati</taxon>
        <taxon>Actinomycetota</taxon>
        <taxon>Actinomycetes</taxon>
        <taxon>Nakamurellales</taxon>
        <taxon>Nakamurellaceae</taxon>
        <taxon>Nakamurella</taxon>
    </lineage>
</organism>
<dbReference type="RefSeq" id="WP_015746636.1">
    <property type="nucleotide sequence ID" value="NC_013235.1"/>
</dbReference>
<dbReference type="CDD" id="cd00060">
    <property type="entry name" value="FHA"/>
    <property type="match status" value="1"/>
</dbReference>